<organism evidence="1 2">
    <name type="scientific">Linderina pennispora</name>
    <dbReference type="NCBI Taxonomy" id="61395"/>
    <lineage>
        <taxon>Eukaryota</taxon>
        <taxon>Fungi</taxon>
        <taxon>Fungi incertae sedis</taxon>
        <taxon>Zoopagomycota</taxon>
        <taxon>Kickxellomycotina</taxon>
        <taxon>Kickxellomycetes</taxon>
        <taxon>Kickxellales</taxon>
        <taxon>Kickxellaceae</taxon>
        <taxon>Linderina</taxon>
    </lineage>
</organism>
<comment type="caution">
    <text evidence="1">The sequence shown here is derived from an EMBL/GenBank/DDBJ whole genome shotgun (WGS) entry which is preliminary data.</text>
</comment>
<dbReference type="AlphaFoldDB" id="A0A1Y1W0L2"/>
<keyword evidence="2" id="KW-1185">Reference proteome</keyword>
<proteinExistence type="predicted"/>
<dbReference type="SUPFAM" id="SSF52047">
    <property type="entry name" value="RNI-like"/>
    <property type="match status" value="1"/>
</dbReference>
<evidence type="ECO:0000313" key="1">
    <source>
        <dbReference type="EMBL" id="ORX67049.1"/>
    </source>
</evidence>
<dbReference type="Proteomes" id="UP000193922">
    <property type="component" value="Unassembled WGS sequence"/>
</dbReference>
<dbReference type="EMBL" id="MCFD01000013">
    <property type="protein sequence ID" value="ORX67049.1"/>
    <property type="molecule type" value="Genomic_DNA"/>
</dbReference>
<dbReference type="InterPro" id="IPR032675">
    <property type="entry name" value="LRR_dom_sf"/>
</dbReference>
<gene>
    <name evidence="1" type="ORF">DL89DRAFT_269487</name>
</gene>
<protein>
    <recommendedName>
        <fullName evidence="3">F-box domain-containing protein</fullName>
    </recommendedName>
</protein>
<dbReference type="GeneID" id="63804969"/>
<name>A0A1Y1W0L2_9FUNG</name>
<evidence type="ECO:0000313" key="2">
    <source>
        <dbReference type="Proteomes" id="UP000193922"/>
    </source>
</evidence>
<dbReference type="RefSeq" id="XP_040740971.1">
    <property type="nucleotide sequence ID" value="XM_040888321.1"/>
</dbReference>
<sequence>MVRANSETVEELVLSRCTTEYLDEMAYDCDEDHHCIYPRLTKLTINDDYTSVDGVDGVESPASSHHFPSLSTLNIFTRWDSDFSFFVGNNRTMLTSLSFCLTESLLESLQGYVFPNLRRVCILESDYEISGIKAGAPIREFNLPFLIAPNAEQIECNIICNPRLITPNAIIPYRFSNPRLRHLAVDHFEPTLRELSRLLASLPQLTRLGILGIRGDLPAGTIYFDETIKTWLTILDLPALNMATELMSDCSLAQYAAEIKKPIYDKYRERLSGPLFCDNLNIRE</sequence>
<evidence type="ECO:0008006" key="3">
    <source>
        <dbReference type="Google" id="ProtNLM"/>
    </source>
</evidence>
<dbReference type="Gene3D" id="3.80.10.10">
    <property type="entry name" value="Ribonuclease Inhibitor"/>
    <property type="match status" value="1"/>
</dbReference>
<reference evidence="1 2" key="1">
    <citation type="submission" date="2016-07" db="EMBL/GenBank/DDBJ databases">
        <title>Pervasive Adenine N6-methylation of Active Genes in Fungi.</title>
        <authorList>
            <consortium name="DOE Joint Genome Institute"/>
            <person name="Mondo S.J."/>
            <person name="Dannebaum R.O."/>
            <person name="Kuo R.C."/>
            <person name="Labutti K."/>
            <person name="Haridas S."/>
            <person name="Kuo A."/>
            <person name="Salamov A."/>
            <person name="Ahrendt S.R."/>
            <person name="Lipzen A."/>
            <person name="Sullivan W."/>
            <person name="Andreopoulos W.B."/>
            <person name="Clum A."/>
            <person name="Lindquist E."/>
            <person name="Daum C."/>
            <person name="Ramamoorthy G.K."/>
            <person name="Gryganskyi A."/>
            <person name="Culley D."/>
            <person name="Magnuson J.K."/>
            <person name="James T.Y."/>
            <person name="O'Malley M.A."/>
            <person name="Stajich J.E."/>
            <person name="Spatafora J.W."/>
            <person name="Visel A."/>
            <person name="Grigoriev I.V."/>
        </authorList>
    </citation>
    <scope>NUCLEOTIDE SEQUENCE [LARGE SCALE GENOMIC DNA]</scope>
    <source>
        <strain evidence="1 2">ATCC 12442</strain>
    </source>
</reference>
<accession>A0A1Y1W0L2</accession>